<accession>A0A9Q0K5R3</accession>
<dbReference type="SUPFAM" id="SSF47473">
    <property type="entry name" value="EF-hand"/>
    <property type="match status" value="1"/>
</dbReference>
<dbReference type="OrthoDB" id="1896410at2759"/>
<dbReference type="SMART" id="SM00054">
    <property type="entry name" value="EFh"/>
    <property type="match status" value="2"/>
</dbReference>
<evidence type="ECO:0000259" key="3">
    <source>
        <dbReference type="PROSITE" id="PS50222"/>
    </source>
</evidence>
<feature type="domain" description="EF-hand" evidence="3">
    <location>
        <begin position="58"/>
        <end position="93"/>
    </location>
</feature>
<evidence type="ECO:0000313" key="4">
    <source>
        <dbReference type="EMBL" id="KAJ4964081.1"/>
    </source>
</evidence>
<gene>
    <name evidence="4" type="ORF">NE237_024020</name>
</gene>
<name>A0A9Q0K5R3_9MAGN</name>
<keyword evidence="2" id="KW-0106">Calcium</keyword>
<keyword evidence="1" id="KW-0677">Repeat</keyword>
<keyword evidence="5" id="KW-1185">Reference proteome</keyword>
<dbReference type="EMBL" id="JAMYWD010000008">
    <property type="protein sequence ID" value="KAJ4964081.1"/>
    <property type="molecule type" value="Genomic_DNA"/>
</dbReference>
<dbReference type="AlphaFoldDB" id="A0A9Q0K5R3"/>
<dbReference type="Pfam" id="PF13833">
    <property type="entry name" value="EF-hand_8"/>
    <property type="match status" value="1"/>
</dbReference>
<sequence length="196" mass="21825">MATAIVSKPTLSKWFSNKSFMLSVHRFHHSKSDLSLRVSQTEIITPPKDGPCPPKEEPKKDELQEIFRHFDADGNGKISGSELRSYLASIGEFMSPEEAQGVNNDLDAAGGDNLMLDFDEFVKLMEREGGDDDLKRAFEMFVVEKGSGSITPEGLQRMFSTLGYKISNEECKSIIQAFDQDGDGVLGFPEFQQMMA</sequence>
<evidence type="ECO:0000256" key="2">
    <source>
        <dbReference type="ARBA" id="ARBA00022837"/>
    </source>
</evidence>
<dbReference type="PROSITE" id="PS50222">
    <property type="entry name" value="EF_HAND_2"/>
    <property type="match status" value="2"/>
</dbReference>
<dbReference type="InterPro" id="IPR011992">
    <property type="entry name" value="EF-hand-dom_pair"/>
</dbReference>
<dbReference type="Pfam" id="PF13499">
    <property type="entry name" value="EF-hand_7"/>
    <property type="match status" value="1"/>
</dbReference>
<dbReference type="Gene3D" id="1.10.238.10">
    <property type="entry name" value="EF-hand"/>
    <property type="match status" value="2"/>
</dbReference>
<dbReference type="PANTHER" id="PTHR23050">
    <property type="entry name" value="CALCIUM BINDING PROTEIN"/>
    <property type="match status" value="1"/>
</dbReference>
<dbReference type="PROSITE" id="PS00018">
    <property type="entry name" value="EF_HAND_1"/>
    <property type="match status" value="2"/>
</dbReference>
<feature type="domain" description="EF-hand" evidence="3">
    <location>
        <begin position="166"/>
        <end position="196"/>
    </location>
</feature>
<evidence type="ECO:0000313" key="5">
    <source>
        <dbReference type="Proteomes" id="UP001141806"/>
    </source>
</evidence>
<reference evidence="4" key="1">
    <citation type="journal article" date="2023" name="Plant J.">
        <title>The genome of the king protea, Protea cynaroides.</title>
        <authorList>
            <person name="Chang J."/>
            <person name="Duong T.A."/>
            <person name="Schoeman C."/>
            <person name="Ma X."/>
            <person name="Roodt D."/>
            <person name="Barker N."/>
            <person name="Li Z."/>
            <person name="Van de Peer Y."/>
            <person name="Mizrachi E."/>
        </authorList>
    </citation>
    <scope>NUCLEOTIDE SEQUENCE</scope>
    <source>
        <tissue evidence="4">Young leaves</tissue>
    </source>
</reference>
<protein>
    <recommendedName>
        <fullName evidence="3">EF-hand domain-containing protein</fullName>
    </recommendedName>
</protein>
<dbReference type="GO" id="GO:0005509">
    <property type="term" value="F:calcium ion binding"/>
    <property type="evidence" value="ECO:0007669"/>
    <property type="project" value="InterPro"/>
</dbReference>
<dbReference type="InterPro" id="IPR018247">
    <property type="entry name" value="EF_Hand_1_Ca_BS"/>
</dbReference>
<dbReference type="GO" id="GO:0043226">
    <property type="term" value="C:organelle"/>
    <property type="evidence" value="ECO:0007669"/>
    <property type="project" value="UniProtKB-ARBA"/>
</dbReference>
<proteinExistence type="predicted"/>
<comment type="caution">
    <text evidence="4">The sequence shown here is derived from an EMBL/GenBank/DDBJ whole genome shotgun (WGS) entry which is preliminary data.</text>
</comment>
<dbReference type="CDD" id="cd00051">
    <property type="entry name" value="EFh"/>
    <property type="match status" value="2"/>
</dbReference>
<dbReference type="Proteomes" id="UP001141806">
    <property type="component" value="Unassembled WGS sequence"/>
</dbReference>
<dbReference type="InterPro" id="IPR002048">
    <property type="entry name" value="EF_hand_dom"/>
</dbReference>
<dbReference type="InterPro" id="IPR050145">
    <property type="entry name" value="Centrin_CML-like"/>
</dbReference>
<dbReference type="FunFam" id="1.10.238.10:FF:000178">
    <property type="entry name" value="Calmodulin-2 A"/>
    <property type="match status" value="1"/>
</dbReference>
<organism evidence="4 5">
    <name type="scientific">Protea cynaroides</name>
    <dbReference type="NCBI Taxonomy" id="273540"/>
    <lineage>
        <taxon>Eukaryota</taxon>
        <taxon>Viridiplantae</taxon>
        <taxon>Streptophyta</taxon>
        <taxon>Embryophyta</taxon>
        <taxon>Tracheophyta</taxon>
        <taxon>Spermatophyta</taxon>
        <taxon>Magnoliopsida</taxon>
        <taxon>Proteales</taxon>
        <taxon>Proteaceae</taxon>
        <taxon>Protea</taxon>
    </lineage>
</organism>
<evidence type="ECO:0000256" key="1">
    <source>
        <dbReference type="ARBA" id="ARBA00022737"/>
    </source>
</evidence>